<evidence type="ECO:0000259" key="10">
    <source>
        <dbReference type="Pfam" id="PF05173"/>
    </source>
</evidence>
<dbReference type="AlphaFoldDB" id="A0AAC9HR86"/>
<protein>
    <submittedName>
        <fullName evidence="11">Dihydrodipicolinate reductase</fullName>
        <ecNumber evidence="11">1.17.1.8</ecNumber>
    </submittedName>
</protein>
<proteinExistence type="inferred from homology"/>
<dbReference type="PIRSF" id="PIRSF000161">
    <property type="entry name" value="DHPR"/>
    <property type="match status" value="1"/>
</dbReference>
<accession>A0AAC9HR86</accession>
<evidence type="ECO:0000256" key="3">
    <source>
        <dbReference type="ARBA" id="ARBA00022857"/>
    </source>
</evidence>
<keyword evidence="2" id="KW-0028">Amino-acid biosynthesis</keyword>
<organism evidence="11 12">
    <name type="scientific">Actinoalloteichus hymeniacidonis</name>
    <dbReference type="NCBI Taxonomy" id="340345"/>
    <lineage>
        <taxon>Bacteria</taxon>
        <taxon>Bacillati</taxon>
        <taxon>Actinomycetota</taxon>
        <taxon>Actinomycetes</taxon>
        <taxon>Pseudonocardiales</taxon>
        <taxon>Pseudonocardiaceae</taxon>
        <taxon>Actinoalloteichus</taxon>
    </lineage>
</organism>
<dbReference type="Pfam" id="PF05173">
    <property type="entry name" value="DapB_C"/>
    <property type="match status" value="1"/>
</dbReference>
<dbReference type="EC" id="1.17.1.8" evidence="11"/>
<evidence type="ECO:0000256" key="5">
    <source>
        <dbReference type="ARBA" id="ARBA00023002"/>
    </source>
</evidence>
<evidence type="ECO:0000256" key="4">
    <source>
        <dbReference type="ARBA" id="ARBA00022915"/>
    </source>
</evidence>
<keyword evidence="12" id="KW-1185">Reference proteome</keyword>
<keyword evidence="7" id="KW-0457">Lysine biosynthesis</keyword>
<dbReference type="Proteomes" id="UP000095210">
    <property type="component" value="Chromosome"/>
</dbReference>
<dbReference type="EMBL" id="CP014859">
    <property type="protein sequence ID" value="AOS63970.1"/>
    <property type="molecule type" value="Genomic_DNA"/>
</dbReference>
<feature type="domain" description="Dihydrodipicolinate reductase N-terminal" evidence="9">
    <location>
        <begin position="14"/>
        <end position="69"/>
    </location>
</feature>
<feature type="region of interest" description="Disordered" evidence="8">
    <location>
        <begin position="93"/>
        <end position="116"/>
    </location>
</feature>
<feature type="domain" description="Dihydrodipicolinate reductase C-terminal" evidence="10">
    <location>
        <begin position="81"/>
        <end position="189"/>
    </location>
</feature>
<name>A0AAC9HR86_9PSEU</name>
<dbReference type="InterPro" id="IPR022663">
    <property type="entry name" value="DapB_C"/>
</dbReference>
<feature type="compositionally biased region" description="Basic and acidic residues" evidence="8">
    <location>
        <begin position="98"/>
        <end position="111"/>
    </location>
</feature>
<dbReference type="GO" id="GO:0019877">
    <property type="term" value="P:diaminopimelate biosynthetic process"/>
    <property type="evidence" value="ECO:0007669"/>
    <property type="project" value="UniProtKB-KW"/>
</dbReference>
<dbReference type="KEGG" id="ahm:TL08_15805"/>
<evidence type="ECO:0000259" key="9">
    <source>
        <dbReference type="Pfam" id="PF01113"/>
    </source>
</evidence>
<evidence type="ECO:0000256" key="6">
    <source>
        <dbReference type="ARBA" id="ARBA00023027"/>
    </source>
</evidence>
<dbReference type="GO" id="GO:0008839">
    <property type="term" value="F:4-hydroxy-tetrahydrodipicolinate reductase"/>
    <property type="evidence" value="ECO:0007669"/>
    <property type="project" value="UniProtKB-EC"/>
</dbReference>
<evidence type="ECO:0000256" key="8">
    <source>
        <dbReference type="SAM" id="MobiDB-lite"/>
    </source>
</evidence>
<keyword evidence="3" id="KW-0521">NADP</keyword>
<evidence type="ECO:0000256" key="7">
    <source>
        <dbReference type="ARBA" id="ARBA00023154"/>
    </source>
</evidence>
<gene>
    <name evidence="11" type="ORF">TL08_15805</name>
</gene>
<evidence type="ECO:0000313" key="12">
    <source>
        <dbReference type="Proteomes" id="UP000095210"/>
    </source>
</evidence>
<dbReference type="InterPro" id="IPR000846">
    <property type="entry name" value="DapB_N"/>
</dbReference>
<evidence type="ECO:0000313" key="11">
    <source>
        <dbReference type="EMBL" id="AOS63970.1"/>
    </source>
</evidence>
<comment type="similarity">
    <text evidence="1">Belongs to the DapB family.</text>
</comment>
<dbReference type="GO" id="GO:0009089">
    <property type="term" value="P:lysine biosynthetic process via diaminopimelate"/>
    <property type="evidence" value="ECO:0007669"/>
    <property type="project" value="InterPro"/>
</dbReference>
<keyword evidence="6" id="KW-0520">NAD</keyword>
<keyword evidence="4" id="KW-0220">Diaminopimelate biosynthesis</keyword>
<dbReference type="SUPFAM" id="SSF51735">
    <property type="entry name" value="NAD(P)-binding Rossmann-fold domains"/>
    <property type="match status" value="1"/>
</dbReference>
<dbReference type="InterPro" id="IPR023940">
    <property type="entry name" value="DHDPR_bac"/>
</dbReference>
<reference evidence="12" key="1">
    <citation type="submission" date="2016-03" db="EMBL/GenBank/DDBJ databases">
        <title>Complete genome sequence of the type strain Actinoalloteichus hymeniacidonis DSM 45092.</title>
        <authorList>
            <person name="Schaffert L."/>
            <person name="Albersmeier A."/>
            <person name="Winkler A."/>
            <person name="Kalinowski J."/>
            <person name="Zotchev S."/>
            <person name="Ruckert C."/>
        </authorList>
    </citation>
    <scope>NUCLEOTIDE SEQUENCE [LARGE SCALE GENOMIC DNA]</scope>
    <source>
        <strain evidence="12">HPA177(T) (DSM 45092(T))</strain>
    </source>
</reference>
<evidence type="ECO:0000256" key="2">
    <source>
        <dbReference type="ARBA" id="ARBA00022605"/>
    </source>
</evidence>
<dbReference type="SUPFAM" id="SSF55347">
    <property type="entry name" value="Glyceraldehyde-3-phosphate dehydrogenase-like, C-terminal domain"/>
    <property type="match status" value="1"/>
</dbReference>
<dbReference type="Gene3D" id="3.40.50.720">
    <property type="entry name" value="NAD(P)-binding Rossmann-like Domain"/>
    <property type="match status" value="1"/>
</dbReference>
<evidence type="ECO:0000256" key="1">
    <source>
        <dbReference type="ARBA" id="ARBA00006642"/>
    </source>
</evidence>
<dbReference type="InterPro" id="IPR036291">
    <property type="entry name" value="NAD(P)-bd_dom_sf"/>
</dbReference>
<keyword evidence="5 11" id="KW-0560">Oxidoreductase</keyword>
<dbReference type="Pfam" id="PF01113">
    <property type="entry name" value="DapB_N"/>
    <property type="match status" value="1"/>
</dbReference>
<sequence length="217" mass="23279">MTASRAGWVEDTPPTVLVDASAPEALCDTVARCRRTGAALVYCVSNVPTEESHRLAALSAEIPVVVADNLSLGHWLQTRMIRMVAGLTASMPRSPRMSVHERHPVTKRDRPSASARSLMRAWMESAPPGSVGETTSQRSGQPVSDHVVTFDLPGMSLSIEHSVSDLSAAASCLLDVIEHVRRLPPGLHPIHEVYALLYARAEVRHGDRAAAGDPGQG</sequence>